<dbReference type="EMBL" id="CP006670">
    <property type="protein sequence ID" value="EHR79456.2"/>
    <property type="molecule type" value="Genomic_DNA"/>
</dbReference>
<dbReference type="PaxDb" id="523849-OCC_08190"/>
<dbReference type="KEGG" id="tlt:OCC_08190"/>
<protein>
    <submittedName>
        <fullName evidence="1">Uncharacterized protein</fullName>
    </submittedName>
</protein>
<sequence length="181" mass="20105">MAAVAFSFLKGKPEEWSTVDYVNFYLKDNSTGSTFLGTVFAQVRGDERRVVLVGWVNITEKDFGGAFVGVPHGWRLISAETNYRDRNITNISDWMNILMTYDITSPVKYRIFIGPAGYDVFFCSQHPCGGGMGSVFVELIPEKDFEDLRLTLAVGSATRVLENGEKVLAVATTSKNVTVRL</sequence>
<evidence type="ECO:0000313" key="1">
    <source>
        <dbReference type="EMBL" id="EHR79456.2"/>
    </source>
</evidence>
<organism evidence="1 2">
    <name type="scientific">Thermococcus litoralis (strain ATCC 51850 / DSM 5473 / JCM 8560 / NS-C)</name>
    <dbReference type="NCBI Taxonomy" id="523849"/>
    <lineage>
        <taxon>Archaea</taxon>
        <taxon>Methanobacteriati</taxon>
        <taxon>Methanobacteriota</taxon>
        <taxon>Thermococci</taxon>
        <taxon>Thermococcales</taxon>
        <taxon>Thermococcaceae</taxon>
        <taxon>Thermococcus</taxon>
    </lineage>
</organism>
<dbReference type="AlphaFoldDB" id="H3ZKM4"/>
<dbReference type="HOGENOM" id="CLU_1485955_0_0_2"/>
<gene>
    <name evidence="1" type="ORF">OCC_08190</name>
</gene>
<name>H3ZKM4_THELN</name>
<accession>H3ZKM4</accession>
<proteinExistence type="predicted"/>
<dbReference type="Proteomes" id="UP000015502">
    <property type="component" value="Chromosome"/>
</dbReference>
<evidence type="ECO:0000313" key="2">
    <source>
        <dbReference type="Proteomes" id="UP000015502"/>
    </source>
</evidence>
<keyword evidence="2" id="KW-1185">Reference proteome</keyword>
<reference evidence="1 2" key="1">
    <citation type="journal article" date="2012" name="J. Bacteriol.">
        <title>Genome sequence of the model hyperthermophilic archaeon Thermococcus litoralis NS-C.</title>
        <authorList>
            <person name="Gardner A.F."/>
            <person name="Kumar S."/>
            <person name="Perler F.B."/>
        </authorList>
    </citation>
    <scope>NUCLEOTIDE SEQUENCE [LARGE SCALE GENOMIC DNA]</scope>
    <source>
        <strain evidence="2">ATCC 51850 / DSM 5473 / JCM 8560 / NS-C</strain>
    </source>
</reference>